<dbReference type="InterPro" id="IPR006636">
    <property type="entry name" value="STI1_HS-bd"/>
</dbReference>
<sequence length="1564" mass="171889">LVKLATVAATAAAHGDEGLQSFLELGLLNSVQQPLSIGMSSRSRAGLENLAQVGAEHSGESARQRVHQVELSARSGGRVFLLHLLFLILVGGFEFLVFLFCLFRSLQLSRSLLTPLDFLLQLRLLQLPLLKHALLLFSLSLLLLLLASTLQASGGESFDHQLPSAAPAGPGAPCPGARPRSDAPLLLYDCELLIELCLGGPFLVLLHGSGQAGLRIRQLEKRIKILAVHAGDAALPAAAAAAAAAAVLIPLRLHSSRRTRSQEILRKEKSSEEEATTGLPTEDSSCSCDTGRRETKKTYLTRLLERSEVNRQTSKDHSRELRKEEIDSTGHKTGGPVHFADGVAPGRRAPAGMAPAPTAAQAARRIAQASAEASPSKLPRLSRHRGATNLADFVDAAAVATGSVGVHAQVDFTSAVLGEVVHHSELEQCAQHEGEAERYVPIQRCGVAHAGQVGAAVHEQEGHAQHRHDAESHPVRSGLPVQPEAHPAKTVSNSIEQHPTASNSIEQHPTVSNSIQQHPTVSNSIQQHPTASNSIQQHPTVSNSIQQHPTVSNSIQQHPTVSNSIQQHPTVSNSIQQDPTVSNSIQQYPTVSNSIQHYPTASNSIQQYPTVSNSIQQYPTVSNSIQQHPTLSNSIQQHPTASNSIQQYPTSSNSIQQYLTVSNSIQQYPTVSNSTQQYPTASNSIQQHPTASNSIQQHPTVSNSIQQYPTASNSIQQHPTGSNSIQQYPTVSNIIQQHPTVSNSIQQYPTASNSIQQYPTVSNSIQHYPTVSNSIQQHPTVSNSIQQYPTASNIIQQYPTLSNSIKQYPTVSNSIQQYPTVSNSIQQHPTVSNISNSIQQYPTVSNSIQQYLTVSNSIQQYPTVSNSIQQYPTVSNSIQQYPTVSNSIQYPTVSNSIQQYPTVSNSIQQYPTHGVKASAGQPLLPGPSRRGHQVELGHHEAGRGLDAAPAGSPGVANLCQRVAVAADAQRAALHSSEMAISLSDTGPMLRMLTLMRISSGWSESNRGLARLSDSYRYHLWFCSDSYRYHLRYCSDSYRYHLRSCSDSYRYHLRSCSDSYRYHLRSCSDSYRYHLRSCSDSYRYHLRSCSDSYRYHLRSCSDSYRYHLRSCSDSYRYHLRSCSDSYRYHLRSCSDSYRYHLRSCSDSYRYHLLLRGCLKMQQLPKGLRCPVPGHTGFLGNERADMLAKAGSTGALLGPGPRAPPPPRLNRRDLRAVSMALSGHGCFSRHRFLQGQVPEERCPFCRSGSENAEHFICHCPVFPRARLTHLGPNPILSDVCRPESIPLLARYLRDTGRAEFFPTVGEEDRAAGETDGAASYSPEMVAGLSQQQQQEPVVSCQATGKQQQQQQQLKLFIGQIPRTMTESDLLPMFEEFGHIVELTVLKDRRSGLHRVHEHRLINEYRAGLVRLSHLLRCRRLQLAGHIIPAESYCPQTVQEVLLLTLQAPYHRGQACTRRFVDCLLADVGAPDSVGGVAFALDLAQRRACHSVQPRALAALYRTVSGFIVRDLYQCCAFLTYSQPESAQQCQSLLHGSRILPGMTRPMQVKPADCDGRSGESVAGPGP</sequence>
<feature type="transmembrane region" description="Helical" evidence="3">
    <location>
        <begin position="133"/>
        <end position="152"/>
    </location>
</feature>
<evidence type="ECO:0000313" key="6">
    <source>
        <dbReference type="WBParaSite" id="maker-uti_cns_0012164-snap-gene-0.2-mRNA-1"/>
    </source>
</evidence>
<feature type="compositionally biased region" description="Polar residues" evidence="2">
    <location>
        <begin position="490"/>
        <end position="580"/>
    </location>
</feature>
<dbReference type="InterPro" id="IPR000504">
    <property type="entry name" value="RRM_dom"/>
</dbReference>
<dbReference type="PANTHER" id="PTHR47202:SF2">
    <property type="entry name" value="G-PROTEIN COUPLED RECEPTORS FAMILY 1 PROFILE DOMAIN-CONTAINING PROTEIN"/>
    <property type="match status" value="1"/>
</dbReference>
<feature type="compositionally biased region" description="Basic and acidic residues" evidence="2">
    <location>
        <begin position="290"/>
        <end position="330"/>
    </location>
</feature>
<dbReference type="SMART" id="SM00727">
    <property type="entry name" value="STI1"/>
    <property type="match status" value="6"/>
</dbReference>
<keyword evidence="1" id="KW-0694">RNA-binding</keyword>
<keyword evidence="3" id="KW-0472">Membrane</keyword>
<accession>A0A1I8IFG9</accession>
<keyword evidence="3" id="KW-0812">Transmembrane</keyword>
<feature type="transmembrane region" description="Helical" evidence="3">
    <location>
        <begin position="80"/>
        <end position="103"/>
    </location>
</feature>
<dbReference type="InterPro" id="IPR035979">
    <property type="entry name" value="RBD_domain_sf"/>
</dbReference>
<feature type="region of interest" description="Disordered" evidence="2">
    <location>
        <begin position="671"/>
        <end position="697"/>
    </location>
</feature>
<reference evidence="6" key="1">
    <citation type="submission" date="2016-11" db="UniProtKB">
        <authorList>
            <consortium name="WormBaseParasite"/>
        </authorList>
    </citation>
    <scope>IDENTIFICATION</scope>
</reference>
<dbReference type="SUPFAM" id="SSF54928">
    <property type="entry name" value="RNA-binding domain, RBD"/>
    <property type="match status" value="1"/>
</dbReference>
<dbReference type="Proteomes" id="UP000095280">
    <property type="component" value="Unplaced"/>
</dbReference>
<dbReference type="GO" id="GO:0003723">
    <property type="term" value="F:RNA binding"/>
    <property type="evidence" value="ECO:0007669"/>
    <property type="project" value="UniProtKB-UniRule"/>
</dbReference>
<feature type="region of interest" description="Disordered" evidence="2">
    <location>
        <begin position="458"/>
        <end position="580"/>
    </location>
</feature>
<name>A0A1I8IFG9_9PLAT</name>
<protein>
    <submittedName>
        <fullName evidence="6">RRM domain-containing protein</fullName>
    </submittedName>
</protein>
<evidence type="ECO:0000313" key="5">
    <source>
        <dbReference type="Proteomes" id="UP000095280"/>
    </source>
</evidence>
<feature type="compositionally biased region" description="Low complexity" evidence="2">
    <location>
        <begin position="340"/>
        <end position="360"/>
    </location>
</feature>
<dbReference type="WBParaSite" id="maker-uti_cns_0012164-snap-gene-0.2-mRNA-1">
    <property type="protein sequence ID" value="maker-uti_cns_0012164-snap-gene-0.2-mRNA-1"/>
    <property type="gene ID" value="maker-uti_cns_0012164-snap-gene-0.2"/>
</dbReference>
<dbReference type="PROSITE" id="PS50102">
    <property type="entry name" value="RRM"/>
    <property type="match status" value="1"/>
</dbReference>
<dbReference type="Pfam" id="PF00076">
    <property type="entry name" value="RRM_1"/>
    <property type="match status" value="1"/>
</dbReference>
<feature type="region of interest" description="Disordered" evidence="2">
    <location>
        <begin position="259"/>
        <end position="360"/>
    </location>
</feature>
<keyword evidence="5" id="KW-1185">Reference proteome</keyword>
<dbReference type="InterPro" id="IPR012677">
    <property type="entry name" value="Nucleotide-bd_a/b_plait_sf"/>
</dbReference>
<dbReference type="Gene3D" id="3.30.70.330">
    <property type="match status" value="1"/>
</dbReference>
<proteinExistence type="predicted"/>
<feature type="transmembrane region" description="Helical" evidence="3">
    <location>
        <begin position="226"/>
        <end position="251"/>
    </location>
</feature>
<feature type="transmembrane region" description="Helical" evidence="3">
    <location>
        <begin position="185"/>
        <end position="206"/>
    </location>
</feature>
<organism evidence="5 6">
    <name type="scientific">Macrostomum lignano</name>
    <dbReference type="NCBI Taxonomy" id="282301"/>
    <lineage>
        <taxon>Eukaryota</taxon>
        <taxon>Metazoa</taxon>
        <taxon>Spiralia</taxon>
        <taxon>Lophotrochozoa</taxon>
        <taxon>Platyhelminthes</taxon>
        <taxon>Rhabditophora</taxon>
        <taxon>Macrostomorpha</taxon>
        <taxon>Macrostomida</taxon>
        <taxon>Macrostomidae</taxon>
        <taxon>Macrostomum</taxon>
    </lineage>
</organism>
<evidence type="ECO:0000256" key="2">
    <source>
        <dbReference type="SAM" id="MobiDB-lite"/>
    </source>
</evidence>
<dbReference type="SMART" id="SM00360">
    <property type="entry name" value="RRM"/>
    <property type="match status" value="1"/>
</dbReference>
<feature type="domain" description="RRM" evidence="4">
    <location>
        <begin position="1351"/>
        <end position="1392"/>
    </location>
</feature>
<evidence type="ECO:0000259" key="4">
    <source>
        <dbReference type="PROSITE" id="PS50102"/>
    </source>
</evidence>
<evidence type="ECO:0000256" key="3">
    <source>
        <dbReference type="SAM" id="Phobius"/>
    </source>
</evidence>
<feature type="compositionally biased region" description="Basic and acidic residues" evidence="2">
    <location>
        <begin position="458"/>
        <end position="474"/>
    </location>
</feature>
<keyword evidence="3" id="KW-1133">Transmembrane helix</keyword>
<feature type="compositionally biased region" description="Polar residues" evidence="2">
    <location>
        <begin position="278"/>
        <end position="288"/>
    </location>
</feature>
<dbReference type="PANTHER" id="PTHR47202">
    <property type="entry name" value="HISTIDINE-RICH GLYCOPROTEIN"/>
    <property type="match status" value="1"/>
</dbReference>
<evidence type="ECO:0000256" key="1">
    <source>
        <dbReference type="PROSITE-ProRule" id="PRU00176"/>
    </source>
</evidence>
<feature type="compositionally biased region" description="Basic and acidic residues" evidence="2">
    <location>
        <begin position="260"/>
        <end position="272"/>
    </location>
</feature>